<organism evidence="12 13">
    <name type="scientific">Orbilia ellipsospora</name>
    <dbReference type="NCBI Taxonomy" id="2528407"/>
    <lineage>
        <taxon>Eukaryota</taxon>
        <taxon>Fungi</taxon>
        <taxon>Dikarya</taxon>
        <taxon>Ascomycota</taxon>
        <taxon>Pezizomycotina</taxon>
        <taxon>Orbiliomycetes</taxon>
        <taxon>Orbiliales</taxon>
        <taxon>Orbiliaceae</taxon>
        <taxon>Orbilia</taxon>
    </lineage>
</organism>
<dbReference type="InterPro" id="IPR016135">
    <property type="entry name" value="UBQ-conjugating_enzyme/RWD"/>
</dbReference>
<name>A0AAV9XLI8_9PEZI</name>
<dbReference type="InterPro" id="IPR009060">
    <property type="entry name" value="UBA-like_sf"/>
</dbReference>
<evidence type="ECO:0000256" key="7">
    <source>
        <dbReference type="ARBA" id="ARBA00077197"/>
    </source>
</evidence>
<dbReference type="EC" id="2.3.2.23" evidence="1"/>
<dbReference type="Gene3D" id="3.10.110.10">
    <property type="entry name" value="Ubiquitin Conjugating Enzyme"/>
    <property type="match status" value="1"/>
</dbReference>
<feature type="region of interest" description="Disordered" evidence="10">
    <location>
        <begin position="150"/>
        <end position="181"/>
    </location>
</feature>
<feature type="active site" description="Glycyl thioester intermediate" evidence="8">
    <location>
        <position position="88"/>
    </location>
</feature>
<keyword evidence="5 9" id="KW-0067">ATP-binding</keyword>
<dbReference type="SMART" id="SM00212">
    <property type="entry name" value="UBCc"/>
    <property type="match status" value="1"/>
</dbReference>
<dbReference type="EMBL" id="JAVHJO010000002">
    <property type="protein sequence ID" value="KAK6542406.1"/>
    <property type="molecule type" value="Genomic_DNA"/>
</dbReference>
<evidence type="ECO:0000313" key="12">
    <source>
        <dbReference type="EMBL" id="KAK6542406.1"/>
    </source>
</evidence>
<keyword evidence="4 9" id="KW-0833">Ubl conjugation pathway</keyword>
<evidence type="ECO:0000256" key="4">
    <source>
        <dbReference type="ARBA" id="ARBA00022786"/>
    </source>
</evidence>
<feature type="compositionally biased region" description="Low complexity" evidence="10">
    <location>
        <begin position="151"/>
        <end position="164"/>
    </location>
</feature>
<feature type="domain" description="UBC core" evidence="11">
    <location>
        <begin position="3"/>
        <end position="150"/>
    </location>
</feature>
<comment type="caution">
    <text evidence="12">The sequence shown here is derived from an EMBL/GenBank/DDBJ whole genome shotgun (WGS) entry which is preliminary data.</text>
</comment>
<dbReference type="SUPFAM" id="SSF54495">
    <property type="entry name" value="UBC-like"/>
    <property type="match status" value="1"/>
</dbReference>
<dbReference type="Proteomes" id="UP001365542">
    <property type="component" value="Unassembled WGS sequence"/>
</dbReference>
<gene>
    <name evidence="12" type="primary">UBC1</name>
    <name evidence="12" type="ORF">TWF694_006361</name>
</gene>
<evidence type="ECO:0000256" key="10">
    <source>
        <dbReference type="SAM" id="MobiDB-lite"/>
    </source>
</evidence>
<evidence type="ECO:0000256" key="8">
    <source>
        <dbReference type="PROSITE-ProRule" id="PRU10133"/>
    </source>
</evidence>
<dbReference type="GO" id="GO:0061631">
    <property type="term" value="F:ubiquitin conjugating enzyme activity"/>
    <property type="evidence" value="ECO:0007669"/>
    <property type="project" value="UniProtKB-EC"/>
</dbReference>
<dbReference type="PROSITE" id="PS00183">
    <property type="entry name" value="UBC_1"/>
    <property type="match status" value="1"/>
</dbReference>
<evidence type="ECO:0000313" key="13">
    <source>
        <dbReference type="Proteomes" id="UP001365542"/>
    </source>
</evidence>
<proteinExistence type="inferred from homology"/>
<keyword evidence="13" id="KW-1185">Reference proteome</keyword>
<dbReference type="PANTHER" id="PTHR24068">
    <property type="entry name" value="UBIQUITIN-CONJUGATING ENZYME E2"/>
    <property type="match status" value="1"/>
</dbReference>
<evidence type="ECO:0000256" key="1">
    <source>
        <dbReference type="ARBA" id="ARBA00012486"/>
    </source>
</evidence>
<evidence type="ECO:0000256" key="9">
    <source>
        <dbReference type="RuleBase" id="RU362109"/>
    </source>
</evidence>
<evidence type="ECO:0000256" key="3">
    <source>
        <dbReference type="ARBA" id="ARBA00022741"/>
    </source>
</evidence>
<dbReference type="AlphaFoldDB" id="A0AAV9XLI8"/>
<dbReference type="InterPro" id="IPR000608">
    <property type="entry name" value="UBC"/>
</dbReference>
<feature type="compositionally biased region" description="Basic and acidic residues" evidence="10">
    <location>
        <begin position="165"/>
        <end position="181"/>
    </location>
</feature>
<evidence type="ECO:0000256" key="2">
    <source>
        <dbReference type="ARBA" id="ARBA00022679"/>
    </source>
</evidence>
<dbReference type="PROSITE" id="PS50127">
    <property type="entry name" value="UBC_2"/>
    <property type="match status" value="1"/>
</dbReference>
<comment type="similarity">
    <text evidence="9">Belongs to the ubiquitin-conjugating enzyme family.</text>
</comment>
<dbReference type="InterPro" id="IPR023313">
    <property type="entry name" value="UBQ-conjugating_AS"/>
</dbReference>
<dbReference type="GO" id="GO:0005524">
    <property type="term" value="F:ATP binding"/>
    <property type="evidence" value="ECO:0007669"/>
    <property type="project" value="UniProtKB-UniRule"/>
</dbReference>
<reference evidence="12 13" key="1">
    <citation type="submission" date="2019-10" db="EMBL/GenBank/DDBJ databases">
        <authorList>
            <person name="Palmer J.M."/>
        </authorList>
    </citation>
    <scope>NUCLEOTIDE SEQUENCE [LARGE SCALE GENOMIC DNA]</scope>
    <source>
        <strain evidence="12 13">TWF694</strain>
    </source>
</reference>
<dbReference type="Pfam" id="PF00179">
    <property type="entry name" value="UQ_con"/>
    <property type="match status" value="1"/>
</dbReference>
<dbReference type="FunFam" id="3.10.110.10:FF:000037">
    <property type="entry name" value="ubiquitin-conjugating enzyme E2 27"/>
    <property type="match status" value="1"/>
</dbReference>
<evidence type="ECO:0000259" key="11">
    <source>
        <dbReference type="PROSITE" id="PS50127"/>
    </source>
</evidence>
<evidence type="ECO:0000256" key="6">
    <source>
        <dbReference type="ARBA" id="ARBA00072431"/>
    </source>
</evidence>
<keyword evidence="3 9" id="KW-0547">Nucleotide-binding</keyword>
<sequence length="239" mass="26549">MANRTRRIYKEMDDLKKDQLSGMSAETIGDDVSHLQGKLKGPPNTPYEGGTFLIDIKIPQEYPFKPPVMKFETRVYHPNVSSQTGAICLDTLANAWSPVLTIKSALLSLQSLLASPEPKDPQDAEVAGVMLRDPTQFERTAREWAVRYAGAPSAPASSSSNLNLRNREEEARRKAEEERRRQIQAEGYQDHLLGPFLAMGFDIPRVVRALKSSGIPNTAPRLSSEASEEVVERLLTMGN</sequence>
<keyword evidence="2" id="KW-0808">Transferase</keyword>
<evidence type="ECO:0000256" key="5">
    <source>
        <dbReference type="ARBA" id="ARBA00022840"/>
    </source>
</evidence>
<protein>
    <recommendedName>
        <fullName evidence="6">Ubiquitin-conjugating enzyme E2 1</fullName>
        <ecNumber evidence="1">2.3.2.23</ecNumber>
    </recommendedName>
    <alternativeName>
        <fullName evidence="7">E2 ubiquitin-conjugating enzyme 1</fullName>
    </alternativeName>
</protein>
<dbReference type="SUPFAM" id="SSF46934">
    <property type="entry name" value="UBA-like"/>
    <property type="match status" value="1"/>
</dbReference>
<accession>A0AAV9XLI8</accession>